<organism evidence="14 15">
    <name type="scientific">Candidatus Methylobacter favarea</name>
    <dbReference type="NCBI Taxonomy" id="2707345"/>
    <lineage>
        <taxon>Bacteria</taxon>
        <taxon>Pseudomonadati</taxon>
        <taxon>Pseudomonadota</taxon>
        <taxon>Gammaproteobacteria</taxon>
        <taxon>Methylococcales</taxon>
        <taxon>Methylococcaceae</taxon>
        <taxon>Methylobacter</taxon>
    </lineage>
</organism>
<keyword evidence="10 12" id="KW-0472">Membrane</keyword>
<evidence type="ECO:0000256" key="12">
    <source>
        <dbReference type="HAMAP-Rule" id="MF_02030"/>
    </source>
</evidence>
<keyword evidence="8 12" id="KW-0448">Lipopolysaccharide biosynthesis</keyword>
<dbReference type="PANTHER" id="PTHR22926:SF3">
    <property type="entry name" value="UNDECAPRENYL-PHOSPHATE ALPHA-N-ACETYLGLUCOSAMINYL 1-PHOSPHATE TRANSFERASE"/>
    <property type="match status" value="1"/>
</dbReference>
<comment type="similarity">
    <text evidence="12">Belongs to the glycosyltransferase 4 family. WecA subfamily.</text>
</comment>
<feature type="transmembrane region" description="Helical" evidence="12">
    <location>
        <begin position="156"/>
        <end position="175"/>
    </location>
</feature>
<keyword evidence="7 12" id="KW-0460">Magnesium</keyword>
<dbReference type="GO" id="GO:0005886">
    <property type="term" value="C:plasma membrane"/>
    <property type="evidence" value="ECO:0007669"/>
    <property type="project" value="UniProtKB-SubCell"/>
</dbReference>
<comment type="cofactor">
    <cofactor evidence="12 13">
        <name>Mg(2+)</name>
        <dbReference type="ChEBI" id="CHEBI:18420"/>
    </cofactor>
</comment>
<keyword evidence="3 12" id="KW-0997">Cell inner membrane</keyword>
<name>A0A8S0X8N9_9GAMM</name>
<evidence type="ECO:0000256" key="9">
    <source>
        <dbReference type="ARBA" id="ARBA00022989"/>
    </source>
</evidence>
<dbReference type="AlphaFoldDB" id="A0A8S0X8N9"/>
<dbReference type="EC" id="2.7.8.33" evidence="12"/>
<evidence type="ECO:0000256" key="1">
    <source>
        <dbReference type="ARBA" id="ARBA00004651"/>
    </source>
</evidence>
<feature type="transmembrane region" description="Helical" evidence="12">
    <location>
        <begin position="97"/>
        <end position="116"/>
    </location>
</feature>
<evidence type="ECO:0000256" key="10">
    <source>
        <dbReference type="ARBA" id="ARBA00023136"/>
    </source>
</evidence>
<reference evidence="14 15" key="1">
    <citation type="submission" date="2020-02" db="EMBL/GenBank/DDBJ databases">
        <authorList>
            <person name="Hogendoorn C."/>
        </authorList>
    </citation>
    <scope>NUCLEOTIDE SEQUENCE [LARGE SCALE GENOMIC DNA]</scope>
    <source>
        <strain evidence="14">METHB21</strain>
    </source>
</reference>
<keyword evidence="11 12" id="KW-0464">Manganese</keyword>
<dbReference type="GO" id="GO:0016757">
    <property type="term" value="F:glycosyltransferase activity"/>
    <property type="evidence" value="ECO:0007669"/>
    <property type="project" value="UniProtKB-KW"/>
</dbReference>
<dbReference type="GO" id="GO:0030145">
    <property type="term" value="F:manganese ion binding"/>
    <property type="evidence" value="ECO:0007669"/>
    <property type="project" value="InterPro"/>
</dbReference>
<feature type="transmembrane region" description="Helical" evidence="12">
    <location>
        <begin position="292"/>
        <end position="313"/>
    </location>
</feature>
<evidence type="ECO:0000256" key="7">
    <source>
        <dbReference type="ARBA" id="ARBA00022842"/>
    </source>
</evidence>
<comment type="pathway">
    <text evidence="12">Bacterial outer membrane biogenesis; LPS O-antigen biosynthesis.</text>
</comment>
<comment type="function">
    <text evidence="12">Catalyzes the transfer of the GlcNAc-1-phosphate moiety from UDP-GlcNAc onto the carrier lipid undecaprenyl phosphate (C55-P), yielding GlcNAc-pyrophosphoryl-undecaprenyl (GlcNAc-PP-C55).</text>
</comment>
<comment type="caution">
    <text evidence="14">The sequence shown here is derived from an EMBL/GenBank/DDBJ whole genome shotgun (WGS) entry which is preliminary data.</text>
</comment>
<proteinExistence type="inferred from homology"/>
<dbReference type="GO" id="GO:0000287">
    <property type="term" value="F:magnesium ion binding"/>
    <property type="evidence" value="ECO:0007669"/>
    <property type="project" value="InterPro"/>
</dbReference>
<evidence type="ECO:0000256" key="2">
    <source>
        <dbReference type="ARBA" id="ARBA00022475"/>
    </source>
</evidence>
<keyword evidence="6 12" id="KW-0812">Transmembrane</keyword>
<dbReference type="Proteomes" id="UP000494216">
    <property type="component" value="Unassembled WGS sequence"/>
</dbReference>
<sequence length="419" mass="47766">MFLNFFFMPLLATVFFIVTLYPCALKIGFTDKPTHRKQHQKHTPLVGGIAIYFALLVTFFINTNFFPHQAAFIAAATLLVCVGLIDDYKGLDVKIRLVTEIAAAFIMIEFAHIKIIDLGDLLGLGNVHLGNYATIFTIFAVVGGINAFNMIDGIDGLAGGLTLISIASIAVVSLIFQDWMIFNFCIIFIASILAFLLFNLRIFGRSSAKIFLGDTGSTLFGFTVCWVLIDASQGEKNLITPTTVLWVTALPLIDSVCIMLRRIRKRVSPFNPDREHLHHIFQVAGYSINQTLSILFIFSLVISCSGIVGSIYFDIPERILFLAFIFLFGGYYWLMNYAWKIMKISRYLRTTKIFDRRVKIQRKEVDMRSKIERRYIPTQQQLEKIYKGNGFFLAFLLKQCFLPESKKHEEPKNKEKIFF</sequence>
<evidence type="ECO:0000313" key="15">
    <source>
        <dbReference type="Proteomes" id="UP000494216"/>
    </source>
</evidence>
<comment type="cofactor">
    <cofactor evidence="12">
        <name>Mn(2+)</name>
        <dbReference type="ChEBI" id="CHEBI:29035"/>
    </cofactor>
</comment>
<accession>A0A8S0X8N9</accession>
<feature type="binding site" evidence="13">
    <location>
        <position position="149"/>
    </location>
    <ligand>
        <name>Mg(2+)</name>
        <dbReference type="ChEBI" id="CHEBI:18420"/>
    </ligand>
</feature>
<dbReference type="GO" id="GO:0044038">
    <property type="term" value="P:cell wall macromolecule biosynthetic process"/>
    <property type="evidence" value="ECO:0007669"/>
    <property type="project" value="TreeGrafter"/>
</dbReference>
<dbReference type="GO" id="GO:0071555">
    <property type="term" value="P:cell wall organization"/>
    <property type="evidence" value="ECO:0007669"/>
    <property type="project" value="TreeGrafter"/>
</dbReference>
<dbReference type="CDD" id="cd06853">
    <property type="entry name" value="GT_WecA_like"/>
    <property type="match status" value="1"/>
</dbReference>
<evidence type="ECO:0000256" key="6">
    <source>
        <dbReference type="ARBA" id="ARBA00022692"/>
    </source>
</evidence>
<dbReference type="InterPro" id="IPR000715">
    <property type="entry name" value="Glycosyl_transferase_4"/>
</dbReference>
<dbReference type="PANTHER" id="PTHR22926">
    <property type="entry name" value="PHOSPHO-N-ACETYLMURAMOYL-PENTAPEPTIDE-TRANSFERASE"/>
    <property type="match status" value="1"/>
</dbReference>
<evidence type="ECO:0000256" key="4">
    <source>
        <dbReference type="ARBA" id="ARBA00022676"/>
    </source>
</evidence>
<comment type="subcellular location">
    <subcellularLocation>
        <location evidence="12">Cell inner membrane</location>
        <topology evidence="12">Multi-pass membrane protein</topology>
    </subcellularLocation>
    <subcellularLocation>
        <location evidence="1">Cell membrane</location>
        <topology evidence="1">Multi-pass membrane protein</topology>
    </subcellularLocation>
</comment>
<comment type="catalytic activity">
    <reaction evidence="12">
        <text>di-trans,octa-cis-undecaprenyl phosphate + UDP-N-acetyl-alpha-D-glucosamine = N-acetyl-alpha-D-glucosaminyl-di-trans,octa-cis-undecaprenyl diphosphate + UMP</text>
        <dbReference type="Rhea" id="RHEA:28090"/>
        <dbReference type="ChEBI" id="CHEBI:57705"/>
        <dbReference type="ChEBI" id="CHEBI:57865"/>
        <dbReference type="ChEBI" id="CHEBI:60392"/>
        <dbReference type="ChEBI" id="CHEBI:62959"/>
        <dbReference type="EC" id="2.7.8.33"/>
    </reaction>
</comment>
<dbReference type="InterPro" id="IPR018480">
    <property type="entry name" value="PNAcMuramoyl-5peptid_Trfase_CS"/>
</dbReference>
<feature type="binding site" evidence="13">
    <location>
        <position position="214"/>
    </location>
    <ligand>
        <name>Mg(2+)</name>
        <dbReference type="ChEBI" id="CHEBI:18420"/>
    </ligand>
</feature>
<evidence type="ECO:0000313" key="14">
    <source>
        <dbReference type="EMBL" id="CAA9891300.1"/>
    </source>
</evidence>
<feature type="transmembrane region" description="Helical" evidence="12">
    <location>
        <begin position="241"/>
        <end position="260"/>
    </location>
</feature>
<evidence type="ECO:0000256" key="11">
    <source>
        <dbReference type="ARBA" id="ARBA00023211"/>
    </source>
</evidence>
<protein>
    <recommendedName>
        <fullName evidence="12">Undecaprenyl-phosphate alpha-N-acetylglucosaminyl 1-phosphate transferase</fullName>
        <ecNumber evidence="12">2.7.8.33</ecNumber>
    </recommendedName>
    <alternativeName>
        <fullName evidence="12">UDP-GlcNAc:undecaprenyl-phosphate GlcNAc-1-phosphate transferase</fullName>
    </alternativeName>
    <alternativeName>
        <fullName evidence="12">Undecaprenyl-phosphate GlcNAc-1-phosphate transferase</fullName>
    </alternativeName>
</protein>
<gene>
    <name evidence="12 14" type="primary">wecA</name>
    <name evidence="14" type="ORF">METHB2_390034</name>
</gene>
<dbReference type="GO" id="GO:0009243">
    <property type="term" value="P:O antigen biosynthetic process"/>
    <property type="evidence" value="ECO:0007669"/>
    <property type="project" value="UniProtKB-UniRule"/>
</dbReference>
<keyword evidence="9 12" id="KW-1133">Transmembrane helix</keyword>
<evidence type="ECO:0000256" key="5">
    <source>
        <dbReference type="ARBA" id="ARBA00022679"/>
    </source>
</evidence>
<feature type="transmembrane region" description="Helical" evidence="12">
    <location>
        <begin position="45"/>
        <end position="62"/>
    </location>
</feature>
<dbReference type="HAMAP" id="MF_02030">
    <property type="entry name" value="WecA_Gammaproteo"/>
    <property type="match status" value="1"/>
</dbReference>
<evidence type="ECO:0000256" key="8">
    <source>
        <dbReference type="ARBA" id="ARBA00022985"/>
    </source>
</evidence>
<keyword evidence="2 12" id="KW-1003">Cell membrane</keyword>
<feature type="transmembrane region" description="Helical" evidence="12">
    <location>
        <begin position="181"/>
        <end position="198"/>
    </location>
</feature>
<dbReference type="PROSITE" id="PS01348">
    <property type="entry name" value="MRAY_2"/>
    <property type="match status" value="1"/>
</dbReference>
<feature type="transmembrane region" description="Helical" evidence="12">
    <location>
        <begin position="210"/>
        <end position="229"/>
    </location>
</feature>
<keyword evidence="5 12" id="KW-0808">Transferase</keyword>
<dbReference type="EMBL" id="CADCXN010000068">
    <property type="protein sequence ID" value="CAA9891300.1"/>
    <property type="molecule type" value="Genomic_DNA"/>
</dbReference>
<dbReference type="NCBIfam" id="TIGR02380">
    <property type="entry name" value="ECA_wecA"/>
    <property type="match status" value="1"/>
</dbReference>
<feature type="transmembrane region" description="Helical" evidence="12">
    <location>
        <begin position="319"/>
        <end position="339"/>
    </location>
</feature>
<dbReference type="GO" id="GO:0036380">
    <property type="term" value="F:UDP-N-acetylglucosamine-undecaprenyl-phosphate N-acetylglucosaminephosphotransferase activity"/>
    <property type="evidence" value="ECO:0007669"/>
    <property type="project" value="UniProtKB-UniRule"/>
</dbReference>
<feature type="transmembrane region" description="Helical" evidence="12">
    <location>
        <begin position="68"/>
        <end position="85"/>
    </location>
</feature>
<dbReference type="InterPro" id="IPR012750">
    <property type="entry name" value="ECA_WecA-rel"/>
</dbReference>
<evidence type="ECO:0000256" key="13">
    <source>
        <dbReference type="PIRSR" id="PIRSR600715-1"/>
    </source>
</evidence>
<dbReference type="GO" id="GO:0009276">
    <property type="term" value="C:Gram-negative-bacterium-type cell wall"/>
    <property type="evidence" value="ECO:0007669"/>
    <property type="project" value="InterPro"/>
</dbReference>
<keyword evidence="13" id="KW-0479">Metal-binding</keyword>
<feature type="transmembrane region" description="Helical" evidence="12">
    <location>
        <begin position="128"/>
        <end position="149"/>
    </location>
</feature>
<dbReference type="Pfam" id="PF00953">
    <property type="entry name" value="Glycos_transf_4"/>
    <property type="match status" value="1"/>
</dbReference>
<keyword evidence="15" id="KW-1185">Reference proteome</keyword>
<evidence type="ECO:0000256" key="3">
    <source>
        <dbReference type="ARBA" id="ARBA00022519"/>
    </source>
</evidence>
<feature type="transmembrane region" description="Helical" evidence="12">
    <location>
        <begin position="6"/>
        <end position="24"/>
    </location>
</feature>
<keyword evidence="4 12" id="KW-0328">Glycosyltransferase</keyword>